<dbReference type="PANTHER" id="PTHR48098">
    <property type="entry name" value="ENTEROCHELIN ESTERASE-RELATED"/>
    <property type="match status" value="1"/>
</dbReference>
<dbReference type="Proteomes" id="UP001321582">
    <property type="component" value="Chromosome"/>
</dbReference>
<keyword evidence="2" id="KW-1185">Reference proteome</keyword>
<dbReference type="Gene3D" id="3.40.50.1820">
    <property type="entry name" value="alpha/beta hydrolase"/>
    <property type="match status" value="1"/>
</dbReference>
<dbReference type="Pfam" id="PF00756">
    <property type="entry name" value="Esterase"/>
    <property type="match status" value="1"/>
</dbReference>
<organism evidence="1 2">
    <name type="scientific">Haliovirga abyssi</name>
    <dbReference type="NCBI Taxonomy" id="2996794"/>
    <lineage>
        <taxon>Bacteria</taxon>
        <taxon>Fusobacteriati</taxon>
        <taxon>Fusobacteriota</taxon>
        <taxon>Fusobacteriia</taxon>
        <taxon>Fusobacteriales</taxon>
        <taxon>Haliovirgaceae</taxon>
        <taxon>Haliovirga</taxon>
    </lineage>
</organism>
<evidence type="ECO:0000313" key="2">
    <source>
        <dbReference type="Proteomes" id="UP001321582"/>
    </source>
</evidence>
<evidence type="ECO:0008006" key="3">
    <source>
        <dbReference type="Google" id="ProtNLM"/>
    </source>
</evidence>
<proteinExistence type="predicted"/>
<gene>
    <name evidence="1" type="ORF">HLVA_17600</name>
</gene>
<dbReference type="AlphaFoldDB" id="A0AAU9D555"/>
<evidence type="ECO:0000313" key="1">
    <source>
        <dbReference type="EMBL" id="BDU51191.1"/>
    </source>
</evidence>
<dbReference type="InterPro" id="IPR050583">
    <property type="entry name" value="Mycobacterial_A85_antigen"/>
</dbReference>
<dbReference type="SUPFAM" id="SSF53474">
    <property type="entry name" value="alpha/beta-Hydrolases"/>
    <property type="match status" value="1"/>
</dbReference>
<sequence length="678" mass="79722">MLGFTFKVVLVDKKKRKSKGREISGVAKMKNIELDEVDGFKMQILLPENYKNTNKNYPVIYMLDGQDMFCKSTASDGEWKIDENISRLIKEKKIPEVIVVGIYSRFPNIRKIISFIDGKYRTLANRKNRAIMGSSGGASSSLMLTILNSDLISMAGAISLPQFEGLYEFLEKQPKKDIKIWLDGGTKEGGRGFYMYGLKNIIDILERKGYILGKDILYFEAKDKDHTPEAWSERVEYPYIFFFGKDKKDIADIDVEYYVVKAYGSYIQINPIIKWNNGLKYSLYNLADYKIIGDTKAEITNDGKLYFYGENKVEIEINYKGVKKKLKLNYEMFKKDIASGINIFLDSTLLGQKANYGIKVKNINIREFKGIDFISINSAYKILKVINNKLEKKETDDKIRISEMNAGNNLIFNISKNEIVKNNRKLNNYEQKFIKEGEYYYFPLKFMEELIDNSIVYHIESSNWHIFNKKNFEKEFKNNYIDNWWYKIKPIPRLTTSLKIFNFLFIVKILNNNDNYFNIESELKEKYLRMLMSTKNSIEYYNVVNKFIEEVNKKAFISVYGSNFIQKNELMNYIYKKNLNYILKSNGETILSLNEININAQNMEIIKQEIDKYLKEHDIKGWKHLEDEEKYVKLKYIDRNGNKKEMNFDLENVRQEISRGSNYYVLPDHSILTIIPEK</sequence>
<dbReference type="EMBL" id="AP027059">
    <property type="protein sequence ID" value="BDU51191.1"/>
    <property type="molecule type" value="Genomic_DNA"/>
</dbReference>
<reference evidence="1 2" key="1">
    <citation type="submission" date="2022-11" db="EMBL/GenBank/DDBJ databases">
        <title>Haliovirga abyssi gen. nov., sp. nov., a mesophilic fermentative bacterium isolated from the Iheya North hydrothermal field and the proposal of Haliovirgaceae fam. nov.</title>
        <authorList>
            <person name="Miyazaki U."/>
            <person name="Tame A."/>
            <person name="Miyazaki J."/>
            <person name="Takai K."/>
            <person name="Sawayama S."/>
            <person name="Kitajima M."/>
            <person name="Okamoto A."/>
            <person name="Nakagawa S."/>
        </authorList>
    </citation>
    <scope>NUCLEOTIDE SEQUENCE [LARGE SCALE GENOMIC DNA]</scope>
    <source>
        <strain evidence="1 2">IC12</strain>
    </source>
</reference>
<dbReference type="PANTHER" id="PTHR48098:SF6">
    <property type="entry name" value="FERRI-BACILLIBACTIN ESTERASE BESA"/>
    <property type="match status" value="1"/>
</dbReference>
<name>A0AAU9D555_9FUSO</name>
<accession>A0AAU9D555</accession>
<protein>
    <recommendedName>
        <fullName evidence="3">Esterase</fullName>
    </recommendedName>
</protein>
<dbReference type="InterPro" id="IPR029058">
    <property type="entry name" value="AB_hydrolase_fold"/>
</dbReference>
<dbReference type="KEGG" id="haby:HLVA_17600"/>
<dbReference type="InterPro" id="IPR000801">
    <property type="entry name" value="Esterase-like"/>
</dbReference>